<evidence type="ECO:0000313" key="1">
    <source>
        <dbReference type="EMBL" id="MBX25747.1"/>
    </source>
</evidence>
<protein>
    <submittedName>
        <fullName evidence="1">Uncharacterized protein</fullName>
    </submittedName>
</protein>
<proteinExistence type="predicted"/>
<sequence length="90" mass="10357">MLSNCSNIHFHCSKERQHIQGTETQSARERNWVAALFSTSVDSPFPGTAIIPRPKHEMLDFFLTLANWVGSDGFWFFLIQYPNPNTQIQT</sequence>
<organism evidence="1">
    <name type="scientific">Rhizophora mucronata</name>
    <name type="common">Asiatic mangrove</name>
    <dbReference type="NCBI Taxonomy" id="61149"/>
    <lineage>
        <taxon>Eukaryota</taxon>
        <taxon>Viridiplantae</taxon>
        <taxon>Streptophyta</taxon>
        <taxon>Embryophyta</taxon>
        <taxon>Tracheophyta</taxon>
        <taxon>Spermatophyta</taxon>
        <taxon>Magnoliopsida</taxon>
        <taxon>eudicotyledons</taxon>
        <taxon>Gunneridae</taxon>
        <taxon>Pentapetalae</taxon>
        <taxon>rosids</taxon>
        <taxon>fabids</taxon>
        <taxon>Malpighiales</taxon>
        <taxon>Rhizophoraceae</taxon>
        <taxon>Rhizophora</taxon>
    </lineage>
</organism>
<name>A0A2P2M6C0_RHIMU</name>
<dbReference type="EMBL" id="GGEC01045263">
    <property type="protein sequence ID" value="MBX25747.1"/>
    <property type="molecule type" value="Transcribed_RNA"/>
</dbReference>
<accession>A0A2P2M6C0</accession>
<dbReference type="AlphaFoldDB" id="A0A2P2M6C0"/>
<reference evidence="1" key="1">
    <citation type="submission" date="2018-02" db="EMBL/GenBank/DDBJ databases">
        <title>Rhizophora mucronata_Transcriptome.</title>
        <authorList>
            <person name="Meera S.P."/>
            <person name="Sreeshan A."/>
            <person name="Augustine A."/>
        </authorList>
    </citation>
    <scope>NUCLEOTIDE SEQUENCE</scope>
    <source>
        <tissue evidence="1">Leaf</tissue>
    </source>
</reference>